<dbReference type="GO" id="GO:0005524">
    <property type="term" value="F:ATP binding"/>
    <property type="evidence" value="ECO:0007669"/>
    <property type="project" value="UniProtKB-UniRule"/>
</dbReference>
<feature type="domain" description="Protein kinase" evidence="5">
    <location>
        <begin position="31"/>
        <end position="384"/>
    </location>
</feature>
<dbReference type="GO" id="GO:0004674">
    <property type="term" value="F:protein serine/threonine kinase activity"/>
    <property type="evidence" value="ECO:0007669"/>
    <property type="project" value="UniProtKB-KW"/>
</dbReference>
<dbReference type="GO" id="GO:0035556">
    <property type="term" value="P:intracellular signal transduction"/>
    <property type="evidence" value="ECO:0007669"/>
    <property type="project" value="TreeGrafter"/>
</dbReference>
<dbReference type="GeneID" id="63801660"/>
<sequence>MYKVSRPDEVKYTAAAEASEDAEGYMIVGDYSIVRELGKGSYGTVYLVRHRSTEKEYAMKEYLKAALRKRVQADMVKKARGGGPMARGRGRGGLFAMRQAMLDQQKDEQQDPFSLIRMELAIWKKLQHQNLVRLHEVLNDPEQDVLYLVMDLCRNGPVQKLDQNEFTSEPLDCELAHKFFVEAMLALEYLHEHGIVHRDLKPDNMLITSDNVLKITDFGESKLLSKHGEKIKGYSGTPAFMAPELCTNTSEVSGEAADIWSLGVCLYSFIYGKLPFTGETVLEIMDAVSEGKLEIPEGGDSQLDDLLIREHPWVTQNGTYRITDKGANCKHVVSAVTQEDLDQVIQPIYDIMPVIHAVAKLKRYRRRIRERHELEEKLKQHNIQ</sequence>
<dbReference type="Gene3D" id="1.10.510.10">
    <property type="entry name" value="Transferase(Phosphotransferase) domain 1"/>
    <property type="match status" value="1"/>
</dbReference>
<dbReference type="GO" id="GO:0005737">
    <property type="term" value="C:cytoplasm"/>
    <property type="evidence" value="ECO:0007669"/>
    <property type="project" value="TreeGrafter"/>
</dbReference>
<dbReference type="Gene3D" id="3.30.200.20">
    <property type="entry name" value="Phosphorylase Kinase, domain 1"/>
    <property type="match status" value="1"/>
</dbReference>
<evidence type="ECO:0000256" key="2">
    <source>
        <dbReference type="ARBA" id="ARBA00022840"/>
    </source>
</evidence>
<evidence type="ECO:0000256" key="4">
    <source>
        <dbReference type="RuleBase" id="RU000304"/>
    </source>
</evidence>
<name>A0A1Y1WJX9_9FUNG</name>
<proteinExistence type="inferred from homology"/>
<reference evidence="6 7" key="1">
    <citation type="submission" date="2016-07" db="EMBL/GenBank/DDBJ databases">
        <title>Pervasive Adenine N6-methylation of Active Genes in Fungi.</title>
        <authorList>
            <consortium name="DOE Joint Genome Institute"/>
            <person name="Mondo S.J."/>
            <person name="Dannebaum R.O."/>
            <person name="Kuo R.C."/>
            <person name="Labutti K."/>
            <person name="Haridas S."/>
            <person name="Kuo A."/>
            <person name="Salamov A."/>
            <person name="Ahrendt S.R."/>
            <person name="Lipzen A."/>
            <person name="Sullivan W."/>
            <person name="Andreopoulos W.B."/>
            <person name="Clum A."/>
            <person name="Lindquist E."/>
            <person name="Daum C."/>
            <person name="Ramamoorthy G.K."/>
            <person name="Gryganskyi A."/>
            <person name="Culley D."/>
            <person name="Magnuson J.K."/>
            <person name="James T.Y."/>
            <person name="O'Malley M.A."/>
            <person name="Stajich J.E."/>
            <person name="Spatafora J.W."/>
            <person name="Visel A."/>
            <person name="Grigoriev I.V."/>
        </authorList>
    </citation>
    <scope>NUCLEOTIDE SEQUENCE [LARGE SCALE GENOMIC DNA]</scope>
    <source>
        <strain evidence="6 7">ATCC 12442</strain>
    </source>
</reference>
<dbReference type="InterPro" id="IPR000719">
    <property type="entry name" value="Prot_kinase_dom"/>
</dbReference>
<comment type="caution">
    <text evidence="6">The sequence shown here is derived from an EMBL/GenBank/DDBJ whole genome shotgun (WGS) entry which is preliminary data.</text>
</comment>
<keyword evidence="7" id="KW-1185">Reference proteome</keyword>
<evidence type="ECO:0000313" key="6">
    <source>
        <dbReference type="EMBL" id="ORX73891.1"/>
    </source>
</evidence>
<gene>
    <name evidence="6" type="ORF">DL89DRAFT_242710</name>
</gene>
<evidence type="ECO:0000259" key="5">
    <source>
        <dbReference type="PROSITE" id="PS50011"/>
    </source>
</evidence>
<dbReference type="Pfam" id="PF00069">
    <property type="entry name" value="Pkinase"/>
    <property type="match status" value="1"/>
</dbReference>
<dbReference type="PROSITE" id="PS50011">
    <property type="entry name" value="PROTEIN_KINASE_DOM"/>
    <property type="match status" value="1"/>
</dbReference>
<dbReference type="OrthoDB" id="68483at2759"/>
<dbReference type="PROSITE" id="PS00108">
    <property type="entry name" value="PROTEIN_KINASE_ST"/>
    <property type="match status" value="1"/>
</dbReference>
<protein>
    <submittedName>
        <fullName evidence="6">Kinase-like protein</fullName>
    </submittedName>
</protein>
<evidence type="ECO:0000256" key="1">
    <source>
        <dbReference type="ARBA" id="ARBA00022741"/>
    </source>
</evidence>
<comment type="similarity">
    <text evidence="4">Belongs to the protein kinase superfamily.</text>
</comment>
<keyword evidence="1 3" id="KW-0547">Nucleotide-binding</keyword>
<evidence type="ECO:0000313" key="7">
    <source>
        <dbReference type="Proteomes" id="UP000193922"/>
    </source>
</evidence>
<dbReference type="CDD" id="cd14008">
    <property type="entry name" value="STKc_LKB1_CaMKK"/>
    <property type="match status" value="1"/>
</dbReference>
<keyword evidence="2 3" id="KW-0067">ATP-binding</keyword>
<organism evidence="6 7">
    <name type="scientific">Linderina pennispora</name>
    <dbReference type="NCBI Taxonomy" id="61395"/>
    <lineage>
        <taxon>Eukaryota</taxon>
        <taxon>Fungi</taxon>
        <taxon>Fungi incertae sedis</taxon>
        <taxon>Zoopagomycota</taxon>
        <taxon>Kickxellomycotina</taxon>
        <taxon>Kickxellomycetes</taxon>
        <taxon>Kickxellales</taxon>
        <taxon>Kickxellaceae</taxon>
        <taxon>Linderina</taxon>
    </lineage>
</organism>
<dbReference type="STRING" id="61395.A0A1Y1WJX9"/>
<dbReference type="EMBL" id="MCFD01000001">
    <property type="protein sequence ID" value="ORX73891.1"/>
    <property type="molecule type" value="Genomic_DNA"/>
</dbReference>
<dbReference type="PANTHER" id="PTHR24346:SF77">
    <property type="entry name" value="SERINE THREONINE PROTEIN KINASE"/>
    <property type="match status" value="1"/>
</dbReference>
<keyword evidence="6" id="KW-0808">Transferase</keyword>
<keyword evidence="4" id="KW-0723">Serine/threonine-protein kinase</keyword>
<dbReference type="InterPro" id="IPR011009">
    <property type="entry name" value="Kinase-like_dom_sf"/>
</dbReference>
<dbReference type="Proteomes" id="UP000193922">
    <property type="component" value="Unassembled WGS sequence"/>
</dbReference>
<dbReference type="InterPro" id="IPR017441">
    <property type="entry name" value="Protein_kinase_ATP_BS"/>
</dbReference>
<dbReference type="InterPro" id="IPR008271">
    <property type="entry name" value="Ser/Thr_kinase_AS"/>
</dbReference>
<dbReference type="SMART" id="SM00220">
    <property type="entry name" value="S_TKc"/>
    <property type="match status" value="1"/>
</dbReference>
<evidence type="ECO:0000256" key="3">
    <source>
        <dbReference type="PROSITE-ProRule" id="PRU10141"/>
    </source>
</evidence>
<dbReference type="PROSITE" id="PS00107">
    <property type="entry name" value="PROTEIN_KINASE_ATP"/>
    <property type="match status" value="1"/>
</dbReference>
<dbReference type="PANTHER" id="PTHR24346">
    <property type="entry name" value="MAP/MICROTUBULE AFFINITY-REGULATING KINASE"/>
    <property type="match status" value="1"/>
</dbReference>
<dbReference type="SUPFAM" id="SSF56112">
    <property type="entry name" value="Protein kinase-like (PK-like)"/>
    <property type="match status" value="1"/>
</dbReference>
<dbReference type="RefSeq" id="XP_040747102.1">
    <property type="nucleotide sequence ID" value="XM_040885012.1"/>
</dbReference>
<accession>A0A1Y1WJX9</accession>
<feature type="binding site" evidence="3">
    <location>
        <position position="60"/>
    </location>
    <ligand>
        <name>ATP</name>
        <dbReference type="ChEBI" id="CHEBI:30616"/>
    </ligand>
</feature>
<keyword evidence="6" id="KW-0418">Kinase</keyword>
<dbReference type="AlphaFoldDB" id="A0A1Y1WJX9"/>